<name>A0A7X0RRS4_9BACL</name>
<keyword evidence="2" id="KW-1185">Reference proteome</keyword>
<reference evidence="1 2" key="1">
    <citation type="submission" date="2020-08" db="EMBL/GenBank/DDBJ databases">
        <title>Cohnella phylogeny.</title>
        <authorList>
            <person name="Dunlap C."/>
        </authorList>
    </citation>
    <scope>NUCLEOTIDE SEQUENCE [LARGE SCALE GENOMIC DNA]</scope>
    <source>
        <strain evidence="1 2">DSM 28246</strain>
    </source>
</reference>
<organism evidence="1 2">
    <name type="scientific">Cohnella nanjingensis</name>
    <dbReference type="NCBI Taxonomy" id="1387779"/>
    <lineage>
        <taxon>Bacteria</taxon>
        <taxon>Bacillati</taxon>
        <taxon>Bacillota</taxon>
        <taxon>Bacilli</taxon>
        <taxon>Bacillales</taxon>
        <taxon>Paenibacillaceae</taxon>
        <taxon>Cohnella</taxon>
    </lineage>
</organism>
<accession>A0A7X0RRS4</accession>
<evidence type="ECO:0000313" key="2">
    <source>
        <dbReference type="Proteomes" id="UP000547209"/>
    </source>
</evidence>
<feature type="non-terminal residue" evidence="1">
    <location>
        <position position="1"/>
    </location>
</feature>
<dbReference type="Proteomes" id="UP000547209">
    <property type="component" value="Unassembled WGS sequence"/>
</dbReference>
<gene>
    <name evidence="1" type="ORF">H7C19_10350</name>
</gene>
<proteinExistence type="predicted"/>
<protein>
    <submittedName>
        <fullName evidence="1">Radical SAM protein</fullName>
    </submittedName>
</protein>
<dbReference type="EMBL" id="JACJVP010000017">
    <property type="protein sequence ID" value="MBB6671089.1"/>
    <property type="molecule type" value="Genomic_DNA"/>
</dbReference>
<comment type="caution">
    <text evidence="1">The sequence shown here is derived from an EMBL/GenBank/DDBJ whole genome shotgun (WGS) entry which is preliminary data.</text>
</comment>
<dbReference type="AlphaFoldDB" id="A0A7X0RRS4"/>
<sequence>ARLAALRSLREAGVPTQAAVSPLLPHTPAFAAQIAAAAPRVVVDDYFRGDGSGGRRSERLGMRDAYAELGLADWYAPERLDALVAELRRRMPAEAVTVSAEGFNPPPRR</sequence>
<evidence type="ECO:0000313" key="1">
    <source>
        <dbReference type="EMBL" id="MBB6671089.1"/>
    </source>
</evidence>